<dbReference type="InterPro" id="IPR036864">
    <property type="entry name" value="Zn2-C6_fun-type_DNA-bd_sf"/>
</dbReference>
<dbReference type="Gene3D" id="4.10.240.10">
    <property type="entry name" value="Zn(2)-C6 fungal-type DNA-binding domain"/>
    <property type="match status" value="1"/>
</dbReference>
<dbReference type="GO" id="GO:0006351">
    <property type="term" value="P:DNA-templated transcription"/>
    <property type="evidence" value="ECO:0007669"/>
    <property type="project" value="InterPro"/>
</dbReference>
<evidence type="ECO:0000259" key="8">
    <source>
        <dbReference type="PROSITE" id="PS50048"/>
    </source>
</evidence>
<dbReference type="GO" id="GO:0003677">
    <property type="term" value="F:DNA binding"/>
    <property type="evidence" value="ECO:0007669"/>
    <property type="project" value="UniProtKB-KW"/>
</dbReference>
<gene>
    <name evidence="9" type="ORF">B0J13DRAFT_69538</name>
</gene>
<protein>
    <recommendedName>
        <fullName evidence="8">Zn(2)-C6 fungal-type domain-containing protein</fullName>
    </recommendedName>
</protein>
<evidence type="ECO:0000313" key="10">
    <source>
        <dbReference type="Proteomes" id="UP000717696"/>
    </source>
</evidence>
<evidence type="ECO:0000256" key="6">
    <source>
        <dbReference type="ARBA" id="ARBA00023242"/>
    </source>
</evidence>
<dbReference type="GO" id="GO:0009410">
    <property type="term" value="P:response to xenobiotic stimulus"/>
    <property type="evidence" value="ECO:0007669"/>
    <property type="project" value="TreeGrafter"/>
</dbReference>
<dbReference type="SMART" id="SM00066">
    <property type="entry name" value="GAL4"/>
    <property type="match status" value="1"/>
</dbReference>
<name>A0A9P9EMY2_9HYPO</name>
<dbReference type="EMBL" id="JAGMUU010000014">
    <property type="protein sequence ID" value="KAH7140006.1"/>
    <property type="molecule type" value="Genomic_DNA"/>
</dbReference>
<dbReference type="Proteomes" id="UP000717696">
    <property type="component" value="Unassembled WGS sequence"/>
</dbReference>
<dbReference type="PANTHER" id="PTHR31779:SF5">
    <property type="entry name" value="ZN(II)2CYS6 TRANSCRIPTION FACTOR (EUROFUNG)"/>
    <property type="match status" value="1"/>
</dbReference>
<dbReference type="AlphaFoldDB" id="A0A9P9EMY2"/>
<dbReference type="GO" id="GO:0000981">
    <property type="term" value="F:DNA-binding transcription factor activity, RNA polymerase II-specific"/>
    <property type="evidence" value="ECO:0007669"/>
    <property type="project" value="InterPro"/>
</dbReference>
<evidence type="ECO:0000256" key="2">
    <source>
        <dbReference type="ARBA" id="ARBA00022833"/>
    </source>
</evidence>
<organism evidence="9 10">
    <name type="scientific">Dactylonectria estremocensis</name>
    <dbReference type="NCBI Taxonomy" id="1079267"/>
    <lineage>
        <taxon>Eukaryota</taxon>
        <taxon>Fungi</taxon>
        <taxon>Dikarya</taxon>
        <taxon>Ascomycota</taxon>
        <taxon>Pezizomycotina</taxon>
        <taxon>Sordariomycetes</taxon>
        <taxon>Hypocreomycetidae</taxon>
        <taxon>Hypocreales</taxon>
        <taxon>Nectriaceae</taxon>
        <taxon>Dactylonectria</taxon>
    </lineage>
</organism>
<keyword evidence="3" id="KW-0805">Transcription regulation</keyword>
<dbReference type="InterPro" id="IPR001138">
    <property type="entry name" value="Zn2Cys6_DnaBD"/>
</dbReference>
<dbReference type="PANTHER" id="PTHR31779">
    <property type="entry name" value="2-NITROPROPANE DIOXYGENASE FAMILY, PUTATIVE (AFU_ORTHOLOGUE AFUA_2G17430)-RELATED"/>
    <property type="match status" value="1"/>
</dbReference>
<dbReference type="InterPro" id="IPR007219">
    <property type="entry name" value="XnlR_reg_dom"/>
</dbReference>
<evidence type="ECO:0000256" key="3">
    <source>
        <dbReference type="ARBA" id="ARBA00023015"/>
    </source>
</evidence>
<feature type="region of interest" description="Disordered" evidence="7">
    <location>
        <begin position="62"/>
        <end position="98"/>
    </location>
</feature>
<keyword evidence="5" id="KW-0804">Transcription</keyword>
<dbReference type="OrthoDB" id="9986881at2759"/>
<keyword evidence="2" id="KW-0862">Zinc</keyword>
<dbReference type="InterPro" id="IPR052478">
    <property type="entry name" value="Metabolite_Synth_Reg"/>
</dbReference>
<dbReference type="CDD" id="cd12148">
    <property type="entry name" value="fungal_TF_MHR"/>
    <property type="match status" value="1"/>
</dbReference>
<dbReference type="CDD" id="cd00067">
    <property type="entry name" value="GAL4"/>
    <property type="match status" value="1"/>
</dbReference>
<keyword evidence="4" id="KW-0238">DNA-binding</keyword>
<dbReference type="SUPFAM" id="SSF57701">
    <property type="entry name" value="Zn2/Cys6 DNA-binding domain"/>
    <property type="match status" value="1"/>
</dbReference>
<keyword evidence="10" id="KW-1185">Reference proteome</keyword>
<feature type="domain" description="Zn(2)-C6 fungal-type" evidence="8">
    <location>
        <begin position="16"/>
        <end position="45"/>
    </location>
</feature>
<evidence type="ECO:0000256" key="7">
    <source>
        <dbReference type="SAM" id="MobiDB-lite"/>
    </source>
</evidence>
<sequence length="569" mass="62938">MSPMSRAQGRKRSRLACKTCRDLKRKCDGAQPCGTCTRFEYDCVYQGPSGTKRKATEILTRNQDVAESSPHTASSVVPSPTVLPPLRETAPPAATTRSQIRSLEANSGAAFLRKLALRLNPKDAPRLHTFAWNAFLGARRTGFAPVSRSLTDMLSEAEMRTLAAVYFDKIDPTYGFTNRQDIYVRIGTRWALQFATDMEEAVLCGIAALGCLYSHVQATPTELDLLETARLILEQKISEVPSAATVTAWILRVVYLRIAETHHTAWMASCILMHMVEAAGLHCEPSTESVLPSPQEEVDSEIRRRLVAVSQHLNIWLSFDMGRSRVTLCNATVIMPSERSGDYTAELMELLPYSAMLDPEKAPDASELETTLTAVLDRVHSIPTSVLAQVNLALCLCRRLQAMSESFAGTVLEQILTLASKGIQAAQSILDARAPWHHMANVPFQIVCLLLAVDNNASLSQLKDAMQCLSNVAQVYNTEATQEALKTASLLILLHKRWKEKCASALGEILELFPAVQPQEADNAQPCEQPDNIMWLNSLAGDLSMLPYFDVNQLFIPDIFKDNDTILYN</sequence>
<evidence type="ECO:0000256" key="4">
    <source>
        <dbReference type="ARBA" id="ARBA00023125"/>
    </source>
</evidence>
<evidence type="ECO:0000313" key="9">
    <source>
        <dbReference type="EMBL" id="KAH7140006.1"/>
    </source>
</evidence>
<feature type="compositionally biased region" description="Low complexity" evidence="7">
    <location>
        <begin position="68"/>
        <end position="86"/>
    </location>
</feature>
<dbReference type="Pfam" id="PF00172">
    <property type="entry name" value="Zn_clus"/>
    <property type="match status" value="1"/>
</dbReference>
<dbReference type="Pfam" id="PF04082">
    <property type="entry name" value="Fungal_trans"/>
    <property type="match status" value="1"/>
</dbReference>
<proteinExistence type="predicted"/>
<dbReference type="GO" id="GO:0008270">
    <property type="term" value="F:zinc ion binding"/>
    <property type="evidence" value="ECO:0007669"/>
    <property type="project" value="InterPro"/>
</dbReference>
<comment type="caution">
    <text evidence="9">The sequence shown here is derived from an EMBL/GenBank/DDBJ whole genome shotgun (WGS) entry which is preliminary data.</text>
</comment>
<reference evidence="9" key="1">
    <citation type="journal article" date="2021" name="Nat. Commun.">
        <title>Genetic determinants of endophytism in the Arabidopsis root mycobiome.</title>
        <authorList>
            <person name="Mesny F."/>
            <person name="Miyauchi S."/>
            <person name="Thiergart T."/>
            <person name="Pickel B."/>
            <person name="Atanasova L."/>
            <person name="Karlsson M."/>
            <person name="Huettel B."/>
            <person name="Barry K.W."/>
            <person name="Haridas S."/>
            <person name="Chen C."/>
            <person name="Bauer D."/>
            <person name="Andreopoulos W."/>
            <person name="Pangilinan J."/>
            <person name="LaButti K."/>
            <person name="Riley R."/>
            <person name="Lipzen A."/>
            <person name="Clum A."/>
            <person name="Drula E."/>
            <person name="Henrissat B."/>
            <person name="Kohler A."/>
            <person name="Grigoriev I.V."/>
            <person name="Martin F.M."/>
            <person name="Hacquard S."/>
        </authorList>
    </citation>
    <scope>NUCLEOTIDE SEQUENCE</scope>
    <source>
        <strain evidence="9">MPI-CAGE-AT-0021</strain>
    </source>
</reference>
<keyword evidence="6" id="KW-0539">Nucleus</keyword>
<evidence type="ECO:0000256" key="5">
    <source>
        <dbReference type="ARBA" id="ARBA00023163"/>
    </source>
</evidence>
<evidence type="ECO:0000256" key="1">
    <source>
        <dbReference type="ARBA" id="ARBA00022723"/>
    </source>
</evidence>
<dbReference type="PROSITE" id="PS50048">
    <property type="entry name" value="ZN2_CY6_FUNGAL_2"/>
    <property type="match status" value="1"/>
</dbReference>
<dbReference type="PROSITE" id="PS00463">
    <property type="entry name" value="ZN2_CY6_FUNGAL_1"/>
    <property type="match status" value="1"/>
</dbReference>
<accession>A0A9P9EMY2</accession>
<keyword evidence="1" id="KW-0479">Metal-binding</keyword>